<gene>
    <name evidence="1" type="ORF">K402DRAFT_98851</name>
</gene>
<dbReference type="Proteomes" id="UP000800041">
    <property type="component" value="Unassembled WGS sequence"/>
</dbReference>
<evidence type="ECO:0000313" key="1">
    <source>
        <dbReference type="EMBL" id="KAF1986087.1"/>
    </source>
</evidence>
<keyword evidence="2" id="KW-1185">Reference proteome</keyword>
<dbReference type="EMBL" id="ML977159">
    <property type="protein sequence ID" value="KAF1986087.1"/>
    <property type="molecule type" value="Genomic_DNA"/>
</dbReference>
<sequence>MCNSQYNELVLQQVDSQRSIYSSIHNSVHKSIDQPFHLTFHLSITLLIITVRRHVFVFRLFYTYLSPRIVTGSKPLLTRSICSMLALYAHISFTIQILRPSGRAPSVSIEIASVSSSEPKTVGTCTLDV</sequence>
<protein>
    <submittedName>
        <fullName evidence="1">Uncharacterized protein</fullName>
    </submittedName>
</protein>
<accession>A0A6G1GZ66</accession>
<reference evidence="1" key="1">
    <citation type="journal article" date="2020" name="Stud. Mycol.">
        <title>101 Dothideomycetes genomes: a test case for predicting lifestyles and emergence of pathogens.</title>
        <authorList>
            <person name="Haridas S."/>
            <person name="Albert R."/>
            <person name="Binder M."/>
            <person name="Bloem J."/>
            <person name="Labutti K."/>
            <person name="Salamov A."/>
            <person name="Andreopoulos B."/>
            <person name="Baker S."/>
            <person name="Barry K."/>
            <person name="Bills G."/>
            <person name="Bluhm B."/>
            <person name="Cannon C."/>
            <person name="Castanera R."/>
            <person name="Culley D."/>
            <person name="Daum C."/>
            <person name="Ezra D."/>
            <person name="Gonzalez J."/>
            <person name="Henrissat B."/>
            <person name="Kuo A."/>
            <person name="Liang C."/>
            <person name="Lipzen A."/>
            <person name="Lutzoni F."/>
            <person name="Magnuson J."/>
            <person name="Mondo S."/>
            <person name="Nolan M."/>
            <person name="Ohm R."/>
            <person name="Pangilinan J."/>
            <person name="Park H.-J."/>
            <person name="Ramirez L."/>
            <person name="Alfaro M."/>
            <person name="Sun H."/>
            <person name="Tritt A."/>
            <person name="Yoshinaga Y."/>
            <person name="Zwiers L.-H."/>
            <person name="Turgeon B."/>
            <person name="Goodwin S."/>
            <person name="Spatafora J."/>
            <person name="Crous P."/>
            <person name="Grigoriev I."/>
        </authorList>
    </citation>
    <scope>NUCLEOTIDE SEQUENCE</scope>
    <source>
        <strain evidence="1">CBS 113979</strain>
    </source>
</reference>
<organism evidence="1 2">
    <name type="scientific">Aulographum hederae CBS 113979</name>
    <dbReference type="NCBI Taxonomy" id="1176131"/>
    <lineage>
        <taxon>Eukaryota</taxon>
        <taxon>Fungi</taxon>
        <taxon>Dikarya</taxon>
        <taxon>Ascomycota</taxon>
        <taxon>Pezizomycotina</taxon>
        <taxon>Dothideomycetes</taxon>
        <taxon>Pleosporomycetidae</taxon>
        <taxon>Aulographales</taxon>
        <taxon>Aulographaceae</taxon>
    </lineage>
</organism>
<evidence type="ECO:0000313" key="2">
    <source>
        <dbReference type="Proteomes" id="UP000800041"/>
    </source>
</evidence>
<proteinExistence type="predicted"/>
<dbReference type="AlphaFoldDB" id="A0A6G1GZ66"/>
<name>A0A6G1GZ66_9PEZI</name>